<dbReference type="AlphaFoldDB" id="A0AB39LS71"/>
<organism evidence="4">
    <name type="scientific">Streptomyces sp. R02</name>
    <dbReference type="NCBI Taxonomy" id="3238623"/>
    <lineage>
        <taxon>Bacteria</taxon>
        <taxon>Bacillati</taxon>
        <taxon>Actinomycetota</taxon>
        <taxon>Actinomycetes</taxon>
        <taxon>Kitasatosporales</taxon>
        <taxon>Streptomycetaceae</taxon>
        <taxon>Streptomyces</taxon>
    </lineage>
</organism>
<dbReference type="SUPFAM" id="SSF52540">
    <property type="entry name" value="P-loop containing nucleoside triphosphate hydrolases"/>
    <property type="match status" value="1"/>
</dbReference>
<feature type="transmembrane region" description="Helical" evidence="2">
    <location>
        <begin position="568"/>
        <end position="584"/>
    </location>
</feature>
<protein>
    <submittedName>
        <fullName evidence="4">NACHT domain-containing NTPase</fullName>
    </submittedName>
</protein>
<feature type="transmembrane region" description="Helical" evidence="2">
    <location>
        <begin position="691"/>
        <end position="714"/>
    </location>
</feature>
<dbReference type="EMBL" id="CP163429">
    <property type="protein sequence ID" value="XDP96772.1"/>
    <property type="molecule type" value="Genomic_DNA"/>
</dbReference>
<feature type="transmembrane region" description="Helical" evidence="2">
    <location>
        <begin position="654"/>
        <end position="671"/>
    </location>
</feature>
<feature type="transmembrane region" description="Helical" evidence="2">
    <location>
        <begin position="63"/>
        <end position="82"/>
    </location>
</feature>
<evidence type="ECO:0000256" key="1">
    <source>
        <dbReference type="SAM" id="MobiDB-lite"/>
    </source>
</evidence>
<reference evidence="4" key="1">
    <citation type="submission" date="2024-07" db="EMBL/GenBank/DDBJ databases">
        <authorList>
            <person name="Yu S.T."/>
        </authorList>
    </citation>
    <scope>NUCLEOTIDE SEQUENCE</scope>
    <source>
        <strain evidence="4">R02</strain>
    </source>
</reference>
<feature type="transmembrane region" description="Helical" evidence="2">
    <location>
        <begin position="483"/>
        <end position="507"/>
    </location>
</feature>
<dbReference type="RefSeq" id="WP_369159319.1">
    <property type="nucleotide sequence ID" value="NZ_CP163429.1"/>
</dbReference>
<evidence type="ECO:0000256" key="2">
    <source>
        <dbReference type="SAM" id="Phobius"/>
    </source>
</evidence>
<proteinExistence type="predicted"/>
<dbReference type="Pfam" id="PF05729">
    <property type="entry name" value="NACHT"/>
    <property type="match status" value="1"/>
</dbReference>
<gene>
    <name evidence="4" type="ORF">AB5J57_26070</name>
</gene>
<dbReference type="InterPro" id="IPR027417">
    <property type="entry name" value="P-loop_NTPase"/>
</dbReference>
<keyword evidence="2" id="KW-1133">Transmembrane helix</keyword>
<sequence>MTGGERSRATGGDGLHQEISGGTQRNVVFAQVVENVSLHGESDLRVAHGAGASDSGRGLGSAVLPYAVGLVGVFLLLAGPDLRLSARLGMRPEIGGGLLLAGAVGLHTWSRWRRKWAYRSQAAWRTRRTLDRAADALAESLAVRYDEDERLRRLNDPYPLDVAWTTLTPQTEETAGTGEENPPDIADYYTATPAGRLVVLGGAGAGKSMLVLRLAHALLHRRTRGSDDPVPLIVSLASWDPGQGLLRWMAEQLADAHPQACSLAPEVPPVEVAFHLLLTGRVLPVLDGFDELPVPRRAAALRQIGETMRGRRPFVLASREPEYRRHVPDRLDFERTEIRLSPLGDATVRAYLSPGQAVTRWTPVLDRIADRSPAAPPEVRRLRQVLSVPLMVGLARVAYARADVEPSELLEPDTFRSRTDIVSHLYDAFLDAVYSSSYDLQAAHGGWSPQQARAWIGFLAARMKAANEQDFAWWRLGRTVPRFVSVLVMVPALVVGWLSVAGVAYGLPWWRLWLPLPSVAGAYAMLCGLAVAAELAARTTGRQEPPRGLHRPALRGVRAAFARWPARVRAALSVLLIAATVKGLMGLDPWVVFLLPFSVMAVWAYGHRALGYVWRVADPALADSPAALLRADRRGTLALGWFVPLRLGSDTAPLRYVLVLPPLMLFGWQFTGGGRDAITVRDWVLMAVATPVFWVLFAFGSSAWGGFVMARLYFWVTGRLPWRLLPFLEDAHARGVLRQAGGVYRFRHIELRNRLALGRPPETDARPRGAPRWLRRAVATGLATAVSGGPWVVGSGAMLGERVPGPVRSLPAACALLDAADVAWLTRDPAQVGADDGTTCSAGEQATFSRDVTIGVNRTLHVGDGFGVSGIELAQAHYGELRRSASDEDFHRDLSGLGNEAYLSVRTGAADRPNRHEEARTAEVCVRVGNALIRLEYSEEFASHDRAAEIAQILTRKALRRADLSGAPPREQDPKPSRRGTTVPAVDRPLASVDPPSAVPTQDNRFARYGRRAAGTLIGATWPDGERSYLWDLYNVPFVFRAPKDLDCKWDPGDSDGPDTHTCSSVPESVKADLLPDLRLEIRSEACGAYCSDRETSAFLRTVPDNTTASWTKHNDATYYVADSVGDGRYRIAMKRYWAWRYKDTGAQQAYLLWVCAEVPSEHRELAQKILNDMYAQTGADEIILVD</sequence>
<evidence type="ECO:0000259" key="3">
    <source>
        <dbReference type="Pfam" id="PF05729"/>
    </source>
</evidence>
<evidence type="ECO:0000313" key="4">
    <source>
        <dbReference type="EMBL" id="XDP96772.1"/>
    </source>
</evidence>
<feature type="domain" description="NACHT" evidence="3">
    <location>
        <begin position="197"/>
        <end position="352"/>
    </location>
</feature>
<keyword evidence="2" id="KW-0472">Membrane</keyword>
<dbReference type="Gene3D" id="3.40.50.300">
    <property type="entry name" value="P-loop containing nucleotide triphosphate hydrolases"/>
    <property type="match status" value="1"/>
</dbReference>
<feature type="transmembrane region" description="Helical" evidence="2">
    <location>
        <begin position="519"/>
        <end position="537"/>
    </location>
</feature>
<accession>A0AB39LS71</accession>
<feature type="region of interest" description="Disordered" evidence="1">
    <location>
        <begin position="961"/>
        <end position="1003"/>
    </location>
</feature>
<feature type="transmembrane region" description="Helical" evidence="2">
    <location>
        <begin position="94"/>
        <end position="112"/>
    </location>
</feature>
<keyword evidence="2" id="KW-0812">Transmembrane</keyword>
<dbReference type="InterPro" id="IPR007111">
    <property type="entry name" value="NACHT_NTPase"/>
</dbReference>
<name>A0AB39LS71_9ACTN</name>